<feature type="chain" id="PRO_5019718388" description="SLH domain-containing protein" evidence="1">
    <location>
        <begin position="29"/>
        <end position="514"/>
    </location>
</feature>
<organism evidence="2 3">
    <name type="scientific">Cohnella endophytica</name>
    <dbReference type="NCBI Taxonomy" id="2419778"/>
    <lineage>
        <taxon>Bacteria</taxon>
        <taxon>Bacillati</taxon>
        <taxon>Bacillota</taxon>
        <taxon>Bacilli</taxon>
        <taxon>Bacillales</taxon>
        <taxon>Paenibacillaceae</taxon>
        <taxon>Cohnella</taxon>
    </lineage>
</organism>
<accession>A0A494XDI8</accession>
<sequence>MLIKGKKRAAILLVAVMLSLMFLNVATAASDERQSSEEAVTKEQFLEMVVRALELPLDDGELKFSTIMKVAKDNGLYKGDYVEPLNSPITRGEMALTLERATHKQGYANTIAALKNEQLNIEKLKPYYLPQYAKDITYLKSLDIPIVNLADFSQPKQLLEQLNEWYNRKVLEEYAPANEKLGLEYCSPEAEDWYIKQHNCVNKNNLEMYPAYSRYWNFVSQLKLTEERITNNTDRIFAKMSSTPKQMVFETMKRGLLSGSQQGELLLQSTSTRAQAEAAIARMLSYNKGNQLPVNPYTITTAEIYWHNTNLFSMLPQWFNQGFKLSGRGWVTPQEDWDYGYGKPLERARDSYKGYLDQLIVVDYNDPKDPNRKLLPDLSRNVIFQDKAFNPKIQAYVLIPKTRATTTQNWKYMDVQVHGNFVQEGAKDNTFNRPVVPFYYRKSIPCTAAEKCVSRSDVKSTGVIFIPKNIQFNKEELTSYLNVTITVPGISGYKYVTRTLFESRFLNPSYAIKR</sequence>
<dbReference type="AlphaFoldDB" id="A0A494XDI8"/>
<reference evidence="2 3" key="1">
    <citation type="submission" date="2018-10" db="EMBL/GenBank/DDBJ databases">
        <title>Cohnella sp. M2MS4P-1, whole genome shotgun sequence.</title>
        <authorList>
            <person name="Tuo L."/>
        </authorList>
    </citation>
    <scope>NUCLEOTIDE SEQUENCE [LARGE SCALE GENOMIC DNA]</scope>
    <source>
        <strain evidence="2 3">M2MS4P-1</strain>
    </source>
</reference>
<comment type="caution">
    <text evidence="2">The sequence shown here is derived from an EMBL/GenBank/DDBJ whole genome shotgun (WGS) entry which is preliminary data.</text>
</comment>
<protein>
    <recommendedName>
        <fullName evidence="4">SLH domain-containing protein</fullName>
    </recommendedName>
</protein>
<evidence type="ECO:0000313" key="3">
    <source>
        <dbReference type="Proteomes" id="UP000282076"/>
    </source>
</evidence>
<evidence type="ECO:0000256" key="1">
    <source>
        <dbReference type="SAM" id="SignalP"/>
    </source>
</evidence>
<evidence type="ECO:0000313" key="2">
    <source>
        <dbReference type="EMBL" id="RKP47952.1"/>
    </source>
</evidence>
<dbReference type="Proteomes" id="UP000282076">
    <property type="component" value="Unassembled WGS sequence"/>
</dbReference>
<gene>
    <name evidence="2" type="ORF">D7Z26_22350</name>
</gene>
<dbReference type="OrthoDB" id="2494579at2"/>
<feature type="signal peptide" evidence="1">
    <location>
        <begin position="1"/>
        <end position="28"/>
    </location>
</feature>
<dbReference type="EMBL" id="RBZM01000010">
    <property type="protein sequence ID" value="RKP47952.1"/>
    <property type="molecule type" value="Genomic_DNA"/>
</dbReference>
<dbReference type="RefSeq" id="WP_120979242.1">
    <property type="nucleotide sequence ID" value="NZ_RBZM01000010.1"/>
</dbReference>
<keyword evidence="3" id="KW-1185">Reference proteome</keyword>
<evidence type="ECO:0008006" key="4">
    <source>
        <dbReference type="Google" id="ProtNLM"/>
    </source>
</evidence>
<keyword evidence="1" id="KW-0732">Signal</keyword>
<name>A0A494XDI8_9BACL</name>
<proteinExistence type="predicted"/>